<sequence length="553" mass="63695">MCKRGRTIVSKDTLENENIPMQEPINLEQFSPKIPKYTALSFAPMPNFIEKSRRLRELYGASQILSYLSWKIVRAAQNKGVEVILPAIANDDIVQGIPSHILVMGNFSCSEALKALMEGWEDIVNTCYEWLQENLNSELPELTNSTEWAVAWTKWKMQPWGIFWGDGETIETALQDLEARKLRRDWGESKETTKETTKDSSQLPDRLHSQLHKGTITHKNKDKLRLSTTEIKRIYQCIAKILDPAIKGNDFIPINKSEGINILELIKRLVTYEAIAKKIHRDFYSPRFREMLLRDENRGGTYWNAWFMGDGDRVNARLTKLKDRANLTQFSHSLRAWGKNFSTEVDRGLMAYVGGYDFLGVMHREQESAQLKSQGAIEWLIDLHASWQQENLGIILSVGFVWAGHLVSPRDILRHCREAEKFANHFAAGQRDRVTIRILFDNGQYVQWTTPWQYLQWLADYRDRDGNRGKDANWSHSYTNLLQLKAQDWSLPTPSTQTDEAIALNLFGLYFGSDKQEILSQERSAIVGAEDPQSFIAWIEGIIQVGWHLCSNI</sequence>
<dbReference type="Pfam" id="PF12469">
    <property type="entry name" value="Cmr2_N"/>
    <property type="match status" value="1"/>
</dbReference>
<evidence type="ECO:0000259" key="1">
    <source>
        <dbReference type="Pfam" id="PF12469"/>
    </source>
</evidence>
<evidence type="ECO:0000313" key="3">
    <source>
        <dbReference type="Proteomes" id="UP000011201"/>
    </source>
</evidence>
<dbReference type="PATRIC" id="fig|927668.3.peg.3022"/>
<comment type="caution">
    <text evidence="2">The sequence shown here is derived from an EMBL/GenBank/DDBJ whole genome shotgun (WGS) entry which is preliminary data.</text>
</comment>
<accession>L8MXL3</accession>
<dbReference type="InterPro" id="IPR038242">
    <property type="entry name" value="Cmr2_N"/>
</dbReference>
<name>L8MXL3_9CYAN</name>
<proteinExistence type="predicted"/>
<dbReference type="EMBL" id="ALWB01000108">
    <property type="protein sequence ID" value="ELS32206.1"/>
    <property type="molecule type" value="Genomic_DNA"/>
</dbReference>
<gene>
    <name evidence="2" type="ORF">Pse7429DRAFT_2534</name>
</gene>
<protein>
    <recommendedName>
        <fullName evidence="1">CRISPR-associated protein Cmr2 N-terminal domain-containing protein</fullName>
    </recommendedName>
</protein>
<feature type="domain" description="CRISPR-associated protein Cmr2 N-terminal" evidence="1">
    <location>
        <begin position="38"/>
        <end position="100"/>
    </location>
</feature>
<dbReference type="Gene3D" id="3.30.70.270">
    <property type="match status" value="1"/>
</dbReference>
<dbReference type="Proteomes" id="UP000011201">
    <property type="component" value="Unassembled WGS sequence"/>
</dbReference>
<dbReference type="AlphaFoldDB" id="L8MXL3"/>
<reference evidence="2 3" key="1">
    <citation type="journal article" date="2013" name="Proc. Natl. Acad. Sci. U.S.A.">
        <title>Improving the coverage of the cyanobacterial phylum using diversity-driven genome sequencing.</title>
        <authorList>
            <person name="Shih P.M."/>
            <person name="Wu D."/>
            <person name="Latifi A."/>
            <person name="Axen S.D."/>
            <person name="Fewer D.P."/>
            <person name="Talla E."/>
            <person name="Calteau A."/>
            <person name="Cai F."/>
            <person name="Tandeau de Marsac N."/>
            <person name="Rippka R."/>
            <person name="Herdman M."/>
            <person name="Sivonen K."/>
            <person name="Coursin T."/>
            <person name="Laurent T."/>
            <person name="Goodwin L."/>
            <person name="Nolan M."/>
            <person name="Davenport K.W."/>
            <person name="Han C.S."/>
            <person name="Rubin E.M."/>
            <person name="Eisen J.A."/>
            <person name="Woyke T."/>
            <person name="Gugger M."/>
            <person name="Kerfeld C.A."/>
        </authorList>
    </citation>
    <scope>NUCLEOTIDE SEQUENCE [LARGE SCALE GENOMIC DNA]</scope>
    <source>
        <strain evidence="2 3">PCC 7429</strain>
    </source>
</reference>
<dbReference type="InterPro" id="IPR024615">
    <property type="entry name" value="CRISPR-assoc_Cmr2_N"/>
</dbReference>
<dbReference type="InterPro" id="IPR043128">
    <property type="entry name" value="Rev_trsase/Diguanyl_cyclase"/>
</dbReference>
<keyword evidence="3" id="KW-1185">Reference proteome</keyword>
<organism evidence="2 3">
    <name type="scientific">Pseudanabaena biceps PCC 7429</name>
    <dbReference type="NCBI Taxonomy" id="927668"/>
    <lineage>
        <taxon>Bacteria</taxon>
        <taxon>Bacillati</taxon>
        <taxon>Cyanobacteriota</taxon>
        <taxon>Cyanophyceae</taxon>
        <taxon>Pseudanabaenales</taxon>
        <taxon>Pseudanabaenaceae</taxon>
        <taxon>Pseudanabaena</taxon>
    </lineage>
</organism>
<dbReference type="Gene3D" id="3.30.70.2220">
    <property type="entry name" value="CRISPR-Cas system, Cmr2 subunit, D1 domain, cysteine cluster"/>
    <property type="match status" value="1"/>
</dbReference>
<evidence type="ECO:0000313" key="2">
    <source>
        <dbReference type="EMBL" id="ELS32206.1"/>
    </source>
</evidence>